<feature type="signal peptide" evidence="2">
    <location>
        <begin position="1"/>
        <end position="20"/>
    </location>
</feature>
<dbReference type="InterPro" id="IPR000914">
    <property type="entry name" value="SBP_5_dom"/>
</dbReference>
<evidence type="ECO:0000256" key="2">
    <source>
        <dbReference type="SAM" id="SignalP"/>
    </source>
</evidence>
<evidence type="ECO:0000313" key="4">
    <source>
        <dbReference type="EMBL" id="USG66314.1"/>
    </source>
</evidence>
<dbReference type="Proteomes" id="UP001056500">
    <property type="component" value="Chromosome"/>
</dbReference>
<dbReference type="PANTHER" id="PTHR30290">
    <property type="entry name" value="PERIPLASMIC BINDING COMPONENT OF ABC TRANSPORTER"/>
    <property type="match status" value="1"/>
</dbReference>
<dbReference type="SUPFAM" id="SSF53850">
    <property type="entry name" value="Periplasmic binding protein-like II"/>
    <property type="match status" value="1"/>
</dbReference>
<gene>
    <name evidence="4" type="ORF">NDK47_02990</name>
</gene>
<accession>A0ABY4WHY5</accession>
<protein>
    <submittedName>
        <fullName evidence="4">Peptide ABC transporter substrate-binding protein</fullName>
    </submittedName>
</protein>
<name>A0ABY4WHY5_9BACL</name>
<feature type="domain" description="Solute-binding protein family 5" evidence="3">
    <location>
        <begin position="94"/>
        <end position="469"/>
    </location>
</feature>
<evidence type="ECO:0000256" key="1">
    <source>
        <dbReference type="SAM" id="MobiDB-lite"/>
    </source>
</evidence>
<dbReference type="CDD" id="cd08504">
    <property type="entry name" value="PBP2_OppA"/>
    <property type="match status" value="1"/>
</dbReference>
<feature type="chain" id="PRO_5046368290" evidence="2">
    <location>
        <begin position="21"/>
        <end position="549"/>
    </location>
</feature>
<dbReference type="EMBL" id="CP098755">
    <property type="protein sequence ID" value="USG66314.1"/>
    <property type="molecule type" value="Genomic_DNA"/>
</dbReference>
<dbReference type="PROSITE" id="PS51257">
    <property type="entry name" value="PROKAR_LIPOPROTEIN"/>
    <property type="match status" value="1"/>
</dbReference>
<dbReference type="Gene3D" id="3.10.105.10">
    <property type="entry name" value="Dipeptide-binding Protein, Domain 3"/>
    <property type="match status" value="1"/>
</dbReference>
<reference evidence="4" key="1">
    <citation type="submission" date="2022-06" db="EMBL/GenBank/DDBJ databases">
        <title>Genome sequencing of Brevibacillus sp. BB3-R1.</title>
        <authorList>
            <person name="Heo J."/>
            <person name="Lee D."/>
            <person name="Won M."/>
            <person name="Han B.-H."/>
            <person name="Hong S.-B."/>
            <person name="Kwon S.-W."/>
        </authorList>
    </citation>
    <scope>NUCLEOTIDE SEQUENCE</scope>
    <source>
        <strain evidence="4">BB3-R1</strain>
    </source>
</reference>
<dbReference type="InterPro" id="IPR039424">
    <property type="entry name" value="SBP_5"/>
</dbReference>
<organism evidence="4 5">
    <name type="scientific">Brevibacillus ruminantium</name>
    <dbReference type="NCBI Taxonomy" id="2950604"/>
    <lineage>
        <taxon>Bacteria</taxon>
        <taxon>Bacillati</taxon>
        <taxon>Bacillota</taxon>
        <taxon>Bacilli</taxon>
        <taxon>Bacillales</taxon>
        <taxon>Paenibacillaceae</taxon>
        <taxon>Brevibacillus</taxon>
    </lineage>
</organism>
<keyword evidence="5" id="KW-1185">Reference proteome</keyword>
<evidence type="ECO:0000313" key="5">
    <source>
        <dbReference type="Proteomes" id="UP001056500"/>
    </source>
</evidence>
<dbReference type="InterPro" id="IPR030678">
    <property type="entry name" value="Peptide/Ni-bd"/>
</dbReference>
<keyword evidence="2" id="KW-0732">Signal</keyword>
<dbReference type="Gene3D" id="3.40.190.10">
    <property type="entry name" value="Periplasmic binding protein-like II"/>
    <property type="match status" value="1"/>
</dbReference>
<proteinExistence type="predicted"/>
<feature type="region of interest" description="Disordered" evidence="1">
    <location>
        <begin position="24"/>
        <end position="50"/>
    </location>
</feature>
<dbReference type="Gene3D" id="3.90.76.10">
    <property type="entry name" value="Dipeptide-binding Protein, Domain 1"/>
    <property type="match status" value="1"/>
</dbReference>
<dbReference type="PANTHER" id="PTHR30290:SF79">
    <property type="entry name" value="DIPEPTIDE-BINDING PROTEIN DPPE"/>
    <property type="match status" value="1"/>
</dbReference>
<evidence type="ECO:0000259" key="3">
    <source>
        <dbReference type="Pfam" id="PF00496"/>
    </source>
</evidence>
<dbReference type="PIRSF" id="PIRSF002741">
    <property type="entry name" value="MppA"/>
    <property type="match status" value="1"/>
</dbReference>
<sequence length="549" mass="60745">MKKLSAMTLGLSLVISAALAGCGGSGGQSAPADKPATGTSQAAPEKKKGPQIFRANLTSEPSTADPGLAKDATSGTIVRATFDGLTRLDGNAKPMNSVASDVKISDDKLTYTFTLRDSKWSNGDPVTAHDFEYAWKRALDPKLGAEYAYQLYYIKNAAKVHGSKATPDTLGVKALDDKTLEVTLENPTPYFLELTAFYTYYPVNKKVVEADPKWANEAATHVGNGPFKMTAWEHKAKIVLEKNENYWEKDIVNLDKIEFVMIEDDNTALSMFENGELDWAGQPLGGLPTDAIPALKDAGKLVVHPKATMYWYKVNTTKGPLANANIRKALALAVNRQAIVDNVTQVGQVPTMGLLPKSMAVKPEGYFKDNDVETAKKLLDEGLKELGLTKLPTITVSYNTTDRHKKIAEAMQDQWKQGLGIDVKLMNKEFKVHLQDMHELNYEIGRLGWNADFNDPINYLEMFRDKDTGTNDTGWENDRYKELLAQSTTAPDAESRMKMFAEAEQIFMDAMPVIPLFTDVDVWVQNDKVKGVQVDPLGFIDLKWAEITE</sequence>
<dbReference type="Pfam" id="PF00496">
    <property type="entry name" value="SBP_bac_5"/>
    <property type="match status" value="1"/>
</dbReference>
<dbReference type="RefSeq" id="WP_251873448.1">
    <property type="nucleotide sequence ID" value="NZ_CP098755.1"/>
</dbReference>